<dbReference type="GO" id="GO:0005506">
    <property type="term" value="F:iron ion binding"/>
    <property type="evidence" value="ECO:0007669"/>
    <property type="project" value="InterPro"/>
</dbReference>
<dbReference type="PROSITE" id="PS51471">
    <property type="entry name" value="FE2OG_OXY"/>
    <property type="match status" value="1"/>
</dbReference>
<dbReference type="InterPro" id="IPR057589">
    <property type="entry name" value="GT_PLOD"/>
</dbReference>
<dbReference type="Gene3D" id="2.60.120.620">
    <property type="entry name" value="q2cbj1_9rhob like domain"/>
    <property type="match status" value="1"/>
</dbReference>
<dbReference type="Proteomes" id="UP000801492">
    <property type="component" value="Unassembled WGS sequence"/>
</dbReference>
<comment type="catalytic activity">
    <reaction evidence="12">
        <text>L-lysyl-[collagen] + 2-oxoglutarate + O2 = (5R)-5-hydroxy-L-lysyl-[collagen] + succinate + CO2</text>
        <dbReference type="Rhea" id="RHEA:16569"/>
        <dbReference type="Rhea" id="RHEA-COMP:12751"/>
        <dbReference type="Rhea" id="RHEA-COMP:12752"/>
        <dbReference type="ChEBI" id="CHEBI:15379"/>
        <dbReference type="ChEBI" id="CHEBI:16526"/>
        <dbReference type="ChEBI" id="CHEBI:16810"/>
        <dbReference type="ChEBI" id="CHEBI:29969"/>
        <dbReference type="ChEBI" id="CHEBI:30031"/>
        <dbReference type="ChEBI" id="CHEBI:133442"/>
        <dbReference type="EC" id="1.14.11.4"/>
    </reaction>
</comment>
<dbReference type="PANTHER" id="PTHR10730">
    <property type="entry name" value="PROCOLLAGEN-LYSINE,2-OXOGLUTARATE 5-DIOXYGENASE/GLYCOSYLTRANSFERASE 25 FAMILY MEMBER"/>
    <property type="match status" value="1"/>
</dbReference>
<dbReference type="GO" id="GO:0031418">
    <property type="term" value="F:L-ascorbic acid binding"/>
    <property type="evidence" value="ECO:0007669"/>
    <property type="project" value="UniProtKB-KW"/>
</dbReference>
<dbReference type="InterPro" id="IPR005123">
    <property type="entry name" value="Oxoglu/Fe-dep_dioxygenase_dom"/>
</dbReference>
<keyword evidence="16" id="KW-1185">Reference proteome</keyword>
<evidence type="ECO:0000256" key="5">
    <source>
        <dbReference type="ARBA" id="ARBA00022729"/>
    </source>
</evidence>
<keyword evidence="7" id="KW-0847">Vitamin C</keyword>
<dbReference type="InterPro" id="IPR029044">
    <property type="entry name" value="Nucleotide-diphossugar_trans"/>
</dbReference>
<dbReference type="PANTHER" id="PTHR10730:SF45">
    <property type="entry name" value="PROCOLLAGEN-LYSINE,2-OXOGLUTARATE 5-DIOXYGENASE"/>
    <property type="match status" value="1"/>
</dbReference>
<dbReference type="EMBL" id="VTPC01001974">
    <property type="protein sequence ID" value="KAF2900854.1"/>
    <property type="molecule type" value="Genomic_DNA"/>
</dbReference>
<keyword evidence="5 13" id="KW-0732">Signal</keyword>
<dbReference type="Pfam" id="PF03171">
    <property type="entry name" value="2OG-FeII_Oxy"/>
    <property type="match status" value="1"/>
</dbReference>
<dbReference type="InterPro" id="IPR044861">
    <property type="entry name" value="IPNS-like_FE2OG_OXY"/>
</dbReference>
<keyword evidence="9" id="KW-0560">Oxidoreductase</keyword>
<evidence type="ECO:0000256" key="12">
    <source>
        <dbReference type="ARBA" id="ARBA00047930"/>
    </source>
</evidence>
<dbReference type="AlphaFoldDB" id="A0A8K0GI75"/>
<evidence type="ECO:0000256" key="7">
    <source>
        <dbReference type="ARBA" id="ARBA00022896"/>
    </source>
</evidence>
<feature type="domain" description="Fe2OG dioxygenase" evidence="14">
    <location>
        <begin position="646"/>
        <end position="739"/>
    </location>
</feature>
<dbReference type="InterPro" id="IPR006620">
    <property type="entry name" value="Pro_4_hyd_alph"/>
</dbReference>
<keyword evidence="11" id="KW-0325">Glycoprotein</keyword>
<evidence type="ECO:0000313" key="15">
    <source>
        <dbReference type="EMBL" id="KAF2900854.1"/>
    </source>
</evidence>
<dbReference type="Pfam" id="PF25342">
    <property type="entry name" value="GT_PLOD"/>
    <property type="match status" value="1"/>
</dbReference>
<evidence type="ECO:0000259" key="14">
    <source>
        <dbReference type="PROSITE" id="PS51471"/>
    </source>
</evidence>
<dbReference type="SMART" id="SM00702">
    <property type="entry name" value="P4Hc"/>
    <property type="match status" value="1"/>
</dbReference>
<evidence type="ECO:0000256" key="10">
    <source>
        <dbReference type="ARBA" id="ARBA00023004"/>
    </source>
</evidence>
<dbReference type="GO" id="GO:0005783">
    <property type="term" value="C:endoplasmic reticulum"/>
    <property type="evidence" value="ECO:0007669"/>
    <property type="project" value="UniProtKB-SubCell"/>
</dbReference>
<feature type="chain" id="PRO_5035443745" description="procollagen-lysine 5-dioxygenase" evidence="13">
    <location>
        <begin position="28"/>
        <end position="739"/>
    </location>
</feature>
<evidence type="ECO:0000256" key="9">
    <source>
        <dbReference type="ARBA" id="ARBA00023002"/>
    </source>
</evidence>
<reference evidence="15" key="1">
    <citation type="submission" date="2019-08" db="EMBL/GenBank/DDBJ databases">
        <title>The genome of the North American firefly Photinus pyralis.</title>
        <authorList>
            <consortium name="Photinus pyralis genome working group"/>
            <person name="Fallon T.R."/>
            <person name="Sander Lower S.E."/>
            <person name="Weng J.-K."/>
        </authorList>
    </citation>
    <scope>NUCLEOTIDE SEQUENCE</scope>
    <source>
        <strain evidence="15">TRF0915ILg1</strain>
        <tissue evidence="15">Whole body</tissue>
    </source>
</reference>
<keyword evidence="8" id="KW-0223">Dioxygenase</keyword>
<evidence type="ECO:0000313" key="16">
    <source>
        <dbReference type="Proteomes" id="UP000801492"/>
    </source>
</evidence>
<evidence type="ECO:0000256" key="11">
    <source>
        <dbReference type="ARBA" id="ARBA00023180"/>
    </source>
</evidence>
<dbReference type="GO" id="GO:0008475">
    <property type="term" value="F:procollagen-lysine 5-dioxygenase activity"/>
    <property type="evidence" value="ECO:0007669"/>
    <property type="project" value="UniProtKB-EC"/>
</dbReference>
<dbReference type="SUPFAM" id="SSF53448">
    <property type="entry name" value="Nucleotide-diphospho-sugar transferases"/>
    <property type="match status" value="1"/>
</dbReference>
<name>A0A8K0GI75_IGNLU</name>
<evidence type="ECO:0000256" key="1">
    <source>
        <dbReference type="ARBA" id="ARBA00001961"/>
    </source>
</evidence>
<dbReference type="OrthoDB" id="69177at2759"/>
<accession>A0A8K0GI75</accession>
<comment type="subcellular location">
    <subcellularLocation>
        <location evidence="2">Endoplasmic reticulum</location>
    </subcellularLocation>
</comment>
<comment type="caution">
    <text evidence="15">The sequence shown here is derived from an EMBL/GenBank/DDBJ whole genome shotgun (WGS) entry which is preliminary data.</text>
</comment>
<keyword evidence="6" id="KW-0256">Endoplasmic reticulum</keyword>
<sequence>MKNTILSRLMRIEILILLLSYLTSISSKQIDDILVYTVATSETDGFKRYLESAAEYNIQPTVLGWGQEWKGGEDIRHRAGGGWKVNLLKEALQPYKDDKDRLVLFTDGYDVMFLSNLRTITDEFKKTEARVLFGAESACWPDETLTSLYPVPKQGKRFLNSGLYIGYIPEILELLNRKPLVDTDDDQLFFTQAYLDEKMRSQLKFKLDHTSQIFQNLNGAINEVELFTENEKENPELHLQNAVTHTRPLIVHGNGPSKLKLNALGNYLARAWMPNQGCRHCKRGHIDLQKKTASEMPLVYLALFIEQASPFLEEQLQKVYDLEYPKKRIHLFIHNGVKYHTPHVADFVEKYGKAYLSLKQITAEDGISEWSARDLSLDQCLLKECELYFSVDSVSHLDNPHTLRLLAEQNRTVVAPLLVRPGKAWSNFWGALTTDGFYARSHDYMDIVHSDKRGLWNVPFLSNCYLINATLLRQYDRAKLNHVRGNLDADMAFCANLRDLDVFLFVSNRVDFGHLVNPESYDITRSTPDMYQIFDNERDWEERYIHSDYPENFNPDKKPLQPCPDVYWSPIVTKRFCKDLIQMMENFGKWSDGKNQDDRLTGGYEAVPTRDIHMNQVGWEPHWLLFLQRYVRPIQEHIFTGYFHDPPRSLMNFVVRYKPGEQPSLRPHHDSSTYTINIALNEVGQDYEGGGCRFIRYNCSVTDTKEGWMLMHPGRLTHYHEGLLVTKGVRYIMIAFVDP</sequence>
<proteinExistence type="predicted"/>
<evidence type="ECO:0000256" key="8">
    <source>
        <dbReference type="ARBA" id="ARBA00022964"/>
    </source>
</evidence>
<dbReference type="EC" id="1.14.11.4" evidence="3"/>
<gene>
    <name evidence="15" type="ORF">ILUMI_05332</name>
</gene>
<comment type="cofactor">
    <cofactor evidence="1">
        <name>L-ascorbate</name>
        <dbReference type="ChEBI" id="CHEBI:38290"/>
    </cofactor>
</comment>
<organism evidence="15 16">
    <name type="scientific">Ignelater luminosus</name>
    <name type="common">Cucubano</name>
    <name type="synonym">Pyrophorus luminosus</name>
    <dbReference type="NCBI Taxonomy" id="2038154"/>
    <lineage>
        <taxon>Eukaryota</taxon>
        <taxon>Metazoa</taxon>
        <taxon>Ecdysozoa</taxon>
        <taxon>Arthropoda</taxon>
        <taxon>Hexapoda</taxon>
        <taxon>Insecta</taxon>
        <taxon>Pterygota</taxon>
        <taxon>Neoptera</taxon>
        <taxon>Endopterygota</taxon>
        <taxon>Coleoptera</taxon>
        <taxon>Polyphaga</taxon>
        <taxon>Elateriformia</taxon>
        <taxon>Elateroidea</taxon>
        <taxon>Elateridae</taxon>
        <taxon>Agrypninae</taxon>
        <taxon>Pyrophorini</taxon>
        <taxon>Ignelater</taxon>
    </lineage>
</organism>
<feature type="signal peptide" evidence="13">
    <location>
        <begin position="1"/>
        <end position="27"/>
    </location>
</feature>
<protein>
    <recommendedName>
        <fullName evidence="3">procollagen-lysine 5-dioxygenase</fullName>
        <ecNumber evidence="3">1.14.11.4</ecNumber>
    </recommendedName>
</protein>
<evidence type="ECO:0000256" key="4">
    <source>
        <dbReference type="ARBA" id="ARBA00022723"/>
    </source>
</evidence>
<keyword evidence="10" id="KW-0408">Iron</keyword>
<dbReference type="InterPro" id="IPR050757">
    <property type="entry name" value="Collagen_mod_GT25"/>
</dbReference>
<evidence type="ECO:0000256" key="13">
    <source>
        <dbReference type="SAM" id="SignalP"/>
    </source>
</evidence>
<keyword evidence="4" id="KW-0479">Metal-binding</keyword>
<evidence type="ECO:0000256" key="2">
    <source>
        <dbReference type="ARBA" id="ARBA00004240"/>
    </source>
</evidence>
<evidence type="ECO:0000256" key="6">
    <source>
        <dbReference type="ARBA" id="ARBA00022824"/>
    </source>
</evidence>
<evidence type="ECO:0000256" key="3">
    <source>
        <dbReference type="ARBA" id="ARBA00012264"/>
    </source>
</evidence>